<comment type="subcellular location">
    <subcellularLocation>
        <location evidence="7">Cytoplasm</location>
    </subcellularLocation>
</comment>
<dbReference type="PROSITE" id="PS50164">
    <property type="entry name" value="GIY_YIG"/>
    <property type="match status" value="1"/>
</dbReference>
<dbReference type="GO" id="GO:0006289">
    <property type="term" value="P:nucleotide-excision repair"/>
    <property type="evidence" value="ECO:0007669"/>
    <property type="project" value="UniProtKB-UniRule"/>
</dbReference>
<dbReference type="GO" id="GO:0003677">
    <property type="term" value="F:DNA binding"/>
    <property type="evidence" value="ECO:0007669"/>
    <property type="project" value="UniProtKB-UniRule"/>
</dbReference>
<protein>
    <recommendedName>
        <fullName evidence="7">UvrABC system protein C</fullName>
        <shortName evidence="7">Protein UvrC</shortName>
    </recommendedName>
    <alternativeName>
        <fullName evidence="7">Excinuclease ABC subunit C</fullName>
    </alternativeName>
</protein>
<proteinExistence type="inferred from homology"/>
<sequence length="616" mass="71273">MEIVNLTVLKNQLQYQKMSIPSLELQIQTLPDNPGVYQYYDKEGKILYVGKAKNIKKRVSSYFNKVHDTAKTNVLVKKIVTIKHIVVPTETDALLLENNLIKTLQPRYNILLRDDKTYPWICIKKEPFSRLFPTRKMIKDGSEYFGPYTSFKTVHTILDLIKELYPLRTCNFDLSEKNIENHKFKVCLEYHIGNCKGPCEGLETLENYQNQINAIREILKGNFKESMKDFKKVMTNLAQNMHFEEAQKIKEKIEILENYQSRSTIINPKITNIDVFSIVSDEAAAFINFLQISHGSIIRSHTLEIKKKLDETDQELLELAIIELRERFELLSREIIVPFEVEVGENIKVTVPQLGDKKQILELSIRNAKFYRIEQLKQLQIVDPERHVNRIMAQMQKDLRLSVEPRHIECFDNSNIQGTNPVAACVVFKDGKPSKKDYRHFNIKTVEGPNDFASMEEVVYRRYKRLLDENQPLPNLIIIDGGKGQLSSALKIMDELDLRGKIAIIGIAKRLEELFYPGDSVPLYLDKKSETLKIIQQLRNEAHRFGITFHRDKRSKAALNSSVETIPGIGEKTMLTLIKHFKSVKRLKLASEKEISDVIGLSKAKKITDFYNKLDT</sequence>
<feature type="domain" description="UVR" evidence="8">
    <location>
        <begin position="224"/>
        <end position="259"/>
    </location>
</feature>
<dbReference type="GO" id="GO:0005737">
    <property type="term" value="C:cytoplasm"/>
    <property type="evidence" value="ECO:0007669"/>
    <property type="project" value="UniProtKB-SubCell"/>
</dbReference>
<dbReference type="InterPro" id="IPR038476">
    <property type="entry name" value="UvrC_RNase_H_dom_sf"/>
</dbReference>
<dbReference type="SMART" id="SM00465">
    <property type="entry name" value="GIYc"/>
    <property type="match status" value="1"/>
</dbReference>
<dbReference type="InterPro" id="IPR035901">
    <property type="entry name" value="GIY-YIG_endonuc_sf"/>
</dbReference>
<feature type="domain" description="UvrC family homology region profile" evidence="10">
    <location>
        <begin position="279"/>
        <end position="493"/>
    </location>
</feature>
<keyword evidence="5 7" id="KW-0234">DNA repair</keyword>
<evidence type="ECO:0000259" key="9">
    <source>
        <dbReference type="PROSITE" id="PS50164"/>
    </source>
</evidence>
<evidence type="ECO:0000256" key="3">
    <source>
        <dbReference type="ARBA" id="ARBA00022769"/>
    </source>
</evidence>
<comment type="subunit">
    <text evidence="7">Interacts with UvrB in an incision complex.</text>
</comment>
<dbReference type="AlphaFoldDB" id="A0A1I0XQ91"/>
<dbReference type="InterPro" id="IPR010994">
    <property type="entry name" value="RuvA_2-like"/>
</dbReference>
<dbReference type="InterPro" id="IPR036876">
    <property type="entry name" value="UVR_dom_sf"/>
</dbReference>
<evidence type="ECO:0000256" key="5">
    <source>
        <dbReference type="ARBA" id="ARBA00023204"/>
    </source>
</evidence>
<dbReference type="Gene3D" id="1.10.150.20">
    <property type="entry name" value="5' to 3' exonuclease, C-terminal subdomain"/>
    <property type="match status" value="1"/>
</dbReference>
<evidence type="ECO:0000256" key="6">
    <source>
        <dbReference type="ARBA" id="ARBA00023236"/>
    </source>
</evidence>
<dbReference type="EMBL" id="FOJT01000003">
    <property type="protein sequence ID" value="SFB02368.1"/>
    <property type="molecule type" value="Genomic_DNA"/>
</dbReference>
<dbReference type="Pfam" id="PF22920">
    <property type="entry name" value="UvrC_RNaseH"/>
    <property type="match status" value="1"/>
</dbReference>
<keyword evidence="1 7" id="KW-0963">Cytoplasm</keyword>
<organism evidence="11 12">
    <name type="scientific">Flavobacterium swingsii</name>
    <dbReference type="NCBI Taxonomy" id="498292"/>
    <lineage>
        <taxon>Bacteria</taxon>
        <taxon>Pseudomonadati</taxon>
        <taxon>Bacteroidota</taxon>
        <taxon>Flavobacteriia</taxon>
        <taxon>Flavobacteriales</taxon>
        <taxon>Flavobacteriaceae</taxon>
        <taxon>Flavobacterium</taxon>
    </lineage>
</organism>
<evidence type="ECO:0000256" key="4">
    <source>
        <dbReference type="ARBA" id="ARBA00022881"/>
    </source>
</evidence>
<dbReference type="InterPro" id="IPR050066">
    <property type="entry name" value="UvrABC_protein_C"/>
</dbReference>
<evidence type="ECO:0000313" key="11">
    <source>
        <dbReference type="EMBL" id="SFB02368.1"/>
    </source>
</evidence>
<dbReference type="InterPro" id="IPR001943">
    <property type="entry name" value="UVR_dom"/>
</dbReference>
<dbReference type="Proteomes" id="UP000199604">
    <property type="component" value="Unassembled WGS sequence"/>
</dbReference>
<evidence type="ECO:0000256" key="7">
    <source>
        <dbReference type="HAMAP-Rule" id="MF_00203"/>
    </source>
</evidence>
<dbReference type="Gene3D" id="3.40.1440.10">
    <property type="entry name" value="GIY-YIG endonuclease"/>
    <property type="match status" value="1"/>
</dbReference>
<dbReference type="InterPro" id="IPR047296">
    <property type="entry name" value="GIY-YIG_UvrC_Cho"/>
</dbReference>
<dbReference type="HAMAP" id="MF_00203">
    <property type="entry name" value="UvrC"/>
    <property type="match status" value="1"/>
</dbReference>
<gene>
    <name evidence="7" type="primary">uvrC</name>
    <name evidence="11" type="ORF">SAMN05660845_1368</name>
</gene>
<evidence type="ECO:0000259" key="8">
    <source>
        <dbReference type="PROSITE" id="PS50151"/>
    </source>
</evidence>
<evidence type="ECO:0000256" key="2">
    <source>
        <dbReference type="ARBA" id="ARBA00022763"/>
    </source>
</evidence>
<comment type="similarity">
    <text evidence="7">Belongs to the UvrC family.</text>
</comment>
<dbReference type="Pfam" id="PF14520">
    <property type="entry name" value="HHH_5"/>
    <property type="match status" value="1"/>
</dbReference>
<keyword evidence="6 7" id="KW-0742">SOS response</keyword>
<dbReference type="InterPro" id="IPR000305">
    <property type="entry name" value="GIY-YIG_endonuc"/>
</dbReference>
<comment type="function">
    <text evidence="7">The UvrABC repair system catalyzes the recognition and processing of DNA lesions. UvrC both incises the 5' and 3' sides of the lesion. The N-terminal half is responsible for the 3' incision and the C-terminal half is responsible for the 5' incision.</text>
</comment>
<dbReference type="Pfam" id="PF01541">
    <property type="entry name" value="GIY-YIG"/>
    <property type="match status" value="1"/>
</dbReference>
<feature type="domain" description="GIY-YIG" evidence="9">
    <location>
        <begin position="32"/>
        <end position="110"/>
    </location>
</feature>
<dbReference type="SUPFAM" id="SSF47781">
    <property type="entry name" value="RuvA domain 2-like"/>
    <property type="match status" value="1"/>
</dbReference>
<keyword evidence="3 7" id="KW-0228">DNA excision</keyword>
<dbReference type="InterPro" id="IPR001162">
    <property type="entry name" value="UvrC_RNase_H_dom"/>
</dbReference>
<dbReference type="GO" id="GO:0009380">
    <property type="term" value="C:excinuclease repair complex"/>
    <property type="evidence" value="ECO:0007669"/>
    <property type="project" value="InterPro"/>
</dbReference>
<evidence type="ECO:0000313" key="12">
    <source>
        <dbReference type="Proteomes" id="UP000199604"/>
    </source>
</evidence>
<dbReference type="FunFam" id="3.40.1440.10:FF:000001">
    <property type="entry name" value="UvrABC system protein C"/>
    <property type="match status" value="1"/>
</dbReference>
<reference evidence="12" key="1">
    <citation type="submission" date="2016-10" db="EMBL/GenBank/DDBJ databases">
        <authorList>
            <person name="Varghese N."/>
            <person name="Submissions S."/>
        </authorList>
    </citation>
    <scope>NUCLEOTIDE SEQUENCE [LARGE SCALE GENOMIC DNA]</scope>
    <source>
        <strain evidence="12">DSM 21789</strain>
    </source>
</reference>
<dbReference type="Pfam" id="PF08459">
    <property type="entry name" value="UvrC_RNaseH_dom"/>
    <property type="match status" value="1"/>
</dbReference>
<dbReference type="PANTHER" id="PTHR30562:SF1">
    <property type="entry name" value="UVRABC SYSTEM PROTEIN C"/>
    <property type="match status" value="1"/>
</dbReference>
<dbReference type="PROSITE" id="PS50151">
    <property type="entry name" value="UVR"/>
    <property type="match status" value="1"/>
</dbReference>
<keyword evidence="4 7" id="KW-0267">Excision nuclease</keyword>
<dbReference type="SUPFAM" id="SSF46600">
    <property type="entry name" value="C-terminal UvrC-binding domain of UvrB"/>
    <property type="match status" value="1"/>
</dbReference>
<evidence type="ECO:0000259" key="10">
    <source>
        <dbReference type="PROSITE" id="PS50165"/>
    </source>
</evidence>
<dbReference type="GO" id="GO:0009381">
    <property type="term" value="F:excinuclease ABC activity"/>
    <property type="evidence" value="ECO:0007669"/>
    <property type="project" value="UniProtKB-UniRule"/>
</dbReference>
<keyword evidence="2 7" id="KW-0227">DNA damage</keyword>
<dbReference type="SUPFAM" id="SSF82771">
    <property type="entry name" value="GIY-YIG endonuclease"/>
    <property type="match status" value="1"/>
</dbReference>
<name>A0A1I0XQ91_9FLAO</name>
<dbReference type="NCBIfam" id="TIGR00194">
    <property type="entry name" value="uvrC"/>
    <property type="match status" value="1"/>
</dbReference>
<accession>A0A1I0XQ91</accession>
<evidence type="ECO:0000256" key="1">
    <source>
        <dbReference type="ARBA" id="ARBA00022490"/>
    </source>
</evidence>
<dbReference type="GO" id="GO:0009432">
    <property type="term" value="P:SOS response"/>
    <property type="evidence" value="ECO:0007669"/>
    <property type="project" value="UniProtKB-UniRule"/>
</dbReference>
<keyword evidence="12" id="KW-1185">Reference proteome</keyword>
<dbReference type="CDD" id="cd10434">
    <property type="entry name" value="GIY-YIG_UvrC_Cho"/>
    <property type="match status" value="1"/>
</dbReference>
<dbReference type="PANTHER" id="PTHR30562">
    <property type="entry name" value="UVRC/OXIDOREDUCTASE"/>
    <property type="match status" value="1"/>
</dbReference>
<dbReference type="Gene3D" id="3.30.420.340">
    <property type="entry name" value="UvrC, RNAse H endonuclease domain"/>
    <property type="match status" value="1"/>
</dbReference>
<dbReference type="InterPro" id="IPR004791">
    <property type="entry name" value="UvrC"/>
</dbReference>
<dbReference type="STRING" id="498292.SAMN05660845_1368"/>
<dbReference type="PROSITE" id="PS50165">
    <property type="entry name" value="UVRC"/>
    <property type="match status" value="1"/>
</dbReference>